<dbReference type="InterPro" id="IPR024882">
    <property type="entry name" value="NUP58/p45/49"/>
</dbReference>
<keyword evidence="5" id="KW-0811">Translocation</keyword>
<evidence type="ECO:0000256" key="6">
    <source>
        <dbReference type="ARBA" id="ARBA00023132"/>
    </source>
</evidence>
<proteinExistence type="predicted"/>
<dbReference type="GO" id="GO:0051028">
    <property type="term" value="P:mRNA transport"/>
    <property type="evidence" value="ECO:0007669"/>
    <property type="project" value="UniProtKB-KW"/>
</dbReference>
<evidence type="ECO:0000256" key="5">
    <source>
        <dbReference type="ARBA" id="ARBA00023010"/>
    </source>
</evidence>
<keyword evidence="2" id="KW-0813">Transport</keyword>
<evidence type="ECO:0000256" key="1">
    <source>
        <dbReference type="ARBA" id="ARBA00004567"/>
    </source>
</evidence>
<evidence type="ECO:0000313" key="10">
    <source>
        <dbReference type="Proteomes" id="UP000652761"/>
    </source>
</evidence>
<keyword evidence="10" id="KW-1185">Reference proteome</keyword>
<dbReference type="EMBL" id="NMUH01000840">
    <property type="protein sequence ID" value="MQL85637.1"/>
    <property type="molecule type" value="Genomic_DNA"/>
</dbReference>
<keyword evidence="6" id="KW-0906">Nuclear pore complex</keyword>
<dbReference type="GO" id="GO:0017056">
    <property type="term" value="F:structural constituent of nuclear pore"/>
    <property type="evidence" value="ECO:0007669"/>
    <property type="project" value="InterPro"/>
</dbReference>
<keyword evidence="7" id="KW-0539">Nucleus</keyword>
<dbReference type="GO" id="GO:0015031">
    <property type="term" value="P:protein transport"/>
    <property type="evidence" value="ECO:0007669"/>
    <property type="project" value="UniProtKB-KW"/>
</dbReference>
<dbReference type="Proteomes" id="UP000652761">
    <property type="component" value="Unassembled WGS sequence"/>
</dbReference>
<dbReference type="PANTHER" id="PTHR13437:SF2">
    <property type="entry name" value="NUCLEOPORIN P58_P45"/>
    <property type="match status" value="1"/>
</dbReference>
<dbReference type="GO" id="GO:0008139">
    <property type="term" value="F:nuclear localization sequence binding"/>
    <property type="evidence" value="ECO:0007669"/>
    <property type="project" value="InterPro"/>
</dbReference>
<evidence type="ECO:0000256" key="8">
    <source>
        <dbReference type="SAM" id="MobiDB-lite"/>
    </source>
</evidence>
<dbReference type="GO" id="GO:0005643">
    <property type="term" value="C:nuclear pore"/>
    <property type="evidence" value="ECO:0007669"/>
    <property type="project" value="UniProtKB-SubCell"/>
</dbReference>
<comment type="caution">
    <text evidence="9">The sequence shown here is derived from an EMBL/GenBank/DDBJ whole genome shotgun (WGS) entry which is preliminary data.</text>
</comment>
<gene>
    <name evidence="9" type="ORF">Taro_018157</name>
</gene>
<evidence type="ECO:0000313" key="9">
    <source>
        <dbReference type="EMBL" id="MQL85637.1"/>
    </source>
</evidence>
<dbReference type="OrthoDB" id="2538017at2759"/>
<sequence>MILFSRFHLLSLVNFVGVHSAPALHIMILFSLFHFLSVVHFVGIPIFFIRTMELGGISIAMDGEKVSAQELMTSVKNMMRNTEFAVRSFMILHPRFLHTRTAITSNGTVGSQTGGATSTSNPPIQPAASSTQPFDFYSGVPKRPSPFFTNTVAEFEKYLAECRRWIEELEQLLHVDTKNTFPTMGTSLESLPSVLSNVYDYFIYVAAKVENLHQYIESMKTAYLADQRQRGDMNDPFLEADRREAAKLKAAARRIHPTLHLPAICSRPSQDAGLHVSSAMPIAPTVAHQPLGSSGASSGSGFLSLSVPSAATAASTPSSFLLSTPSSSAPTSTLFGSAGFSPQSTALGSAQTPLFGASTPAFTSTPAVGSSSLFSTPSFGPEIIEAEVSCPDSALIARNDMSHMTHSSAMSPVGS</sequence>
<comment type="subcellular location">
    <subcellularLocation>
        <location evidence="1">Nucleus</location>
        <location evidence="1">Nuclear pore complex</location>
    </subcellularLocation>
</comment>
<feature type="region of interest" description="Disordered" evidence="8">
    <location>
        <begin position="107"/>
        <end position="131"/>
    </location>
</feature>
<organism evidence="9 10">
    <name type="scientific">Colocasia esculenta</name>
    <name type="common">Wild taro</name>
    <name type="synonym">Arum esculentum</name>
    <dbReference type="NCBI Taxonomy" id="4460"/>
    <lineage>
        <taxon>Eukaryota</taxon>
        <taxon>Viridiplantae</taxon>
        <taxon>Streptophyta</taxon>
        <taxon>Embryophyta</taxon>
        <taxon>Tracheophyta</taxon>
        <taxon>Spermatophyta</taxon>
        <taxon>Magnoliopsida</taxon>
        <taxon>Liliopsida</taxon>
        <taxon>Araceae</taxon>
        <taxon>Aroideae</taxon>
        <taxon>Colocasieae</taxon>
        <taxon>Colocasia</taxon>
    </lineage>
</organism>
<evidence type="ECO:0000256" key="2">
    <source>
        <dbReference type="ARBA" id="ARBA00022448"/>
    </source>
</evidence>
<protein>
    <submittedName>
        <fullName evidence="9">Uncharacterized protein</fullName>
    </submittedName>
</protein>
<reference evidence="9" key="1">
    <citation type="submission" date="2017-07" db="EMBL/GenBank/DDBJ databases">
        <title>Taro Niue Genome Assembly and Annotation.</title>
        <authorList>
            <person name="Atibalentja N."/>
            <person name="Keating K."/>
            <person name="Fields C.J."/>
        </authorList>
    </citation>
    <scope>NUCLEOTIDE SEQUENCE</scope>
    <source>
        <strain evidence="9">Niue_2</strain>
        <tissue evidence="9">Leaf</tissue>
    </source>
</reference>
<evidence type="ECO:0000256" key="3">
    <source>
        <dbReference type="ARBA" id="ARBA00022816"/>
    </source>
</evidence>
<keyword evidence="4" id="KW-0653">Protein transport</keyword>
<dbReference type="PANTHER" id="PTHR13437">
    <property type="entry name" value="NUCLEOPORIN P58/P45 NUCLEOPORIN-LIKE PROTEIN 1"/>
    <property type="match status" value="1"/>
</dbReference>
<keyword evidence="3" id="KW-0509">mRNA transport</keyword>
<dbReference type="AlphaFoldDB" id="A0A843UT34"/>
<evidence type="ECO:0000256" key="4">
    <source>
        <dbReference type="ARBA" id="ARBA00022927"/>
    </source>
</evidence>
<accession>A0A843UT34</accession>
<name>A0A843UT34_COLES</name>
<dbReference type="Gene3D" id="6.10.140.1350">
    <property type="match status" value="1"/>
</dbReference>
<evidence type="ECO:0000256" key="7">
    <source>
        <dbReference type="ARBA" id="ARBA00023242"/>
    </source>
</evidence>